<reference evidence="3 4" key="1">
    <citation type="journal article" date="2018" name="IMA Fungus">
        <title>IMA Genome-F 9: Draft genome sequence of Annulohypoxylon stygium, Aspergillus mulundensis, Berkeleyomyces basicola (syn. Thielaviopsis basicola), Ceratocystis smalleyi, two Cercospora beticola strains, Coleophoma cylindrospora, Fusarium fracticaudum, Phialophora cf. hyalina, and Morchella septimelata.</title>
        <authorList>
            <person name="Wingfield B.D."/>
            <person name="Bills G.F."/>
            <person name="Dong Y."/>
            <person name="Huang W."/>
            <person name="Nel W.J."/>
            <person name="Swalarsk-Parry B.S."/>
            <person name="Vaghefi N."/>
            <person name="Wilken P.M."/>
            <person name="An Z."/>
            <person name="de Beer Z.W."/>
            <person name="De Vos L."/>
            <person name="Chen L."/>
            <person name="Duong T.A."/>
            <person name="Gao Y."/>
            <person name="Hammerbacher A."/>
            <person name="Kikkert J.R."/>
            <person name="Li Y."/>
            <person name="Li H."/>
            <person name="Li K."/>
            <person name="Li Q."/>
            <person name="Liu X."/>
            <person name="Ma X."/>
            <person name="Naidoo K."/>
            <person name="Pethybridge S.J."/>
            <person name="Sun J."/>
            <person name="Steenkamp E.T."/>
            <person name="van der Nest M.A."/>
            <person name="van Wyk S."/>
            <person name="Wingfield M.J."/>
            <person name="Xiong C."/>
            <person name="Yue Q."/>
            <person name="Zhang X."/>
        </authorList>
    </citation>
    <scope>NUCLEOTIDE SEQUENCE [LARGE SCALE GENOMIC DNA]</scope>
    <source>
        <strain evidence="3 4">DSM 5745</strain>
    </source>
</reference>
<keyword evidence="2" id="KW-1133">Transmembrane helix</keyword>
<feature type="transmembrane region" description="Helical" evidence="2">
    <location>
        <begin position="245"/>
        <end position="264"/>
    </location>
</feature>
<dbReference type="Gene3D" id="1.25.40.20">
    <property type="entry name" value="Ankyrin repeat-containing domain"/>
    <property type="match status" value="1"/>
</dbReference>
<dbReference type="GO" id="GO:0019887">
    <property type="term" value="F:protein kinase regulator activity"/>
    <property type="evidence" value="ECO:0007669"/>
    <property type="project" value="TreeGrafter"/>
</dbReference>
<dbReference type="RefSeq" id="XP_026608809.1">
    <property type="nucleotide sequence ID" value="XM_026742964.1"/>
</dbReference>
<gene>
    <name evidence="3" type="ORF">DSM5745_00948</name>
</gene>
<dbReference type="PANTHER" id="PTHR24116:SF0">
    <property type="entry name" value="KINASE D-INTERACTING SUBSTRATE OF 220 KDA"/>
    <property type="match status" value="1"/>
</dbReference>
<dbReference type="STRING" id="1810919.A0A3D8T4Z5"/>
<sequence>MSAKILEVVYDPEFDELDRPCVLSFQEYVRKTGRWHRKKERGWPRRPNRIDSVSLTSMHEAPAYDNPAPAFAPNLSLNVGIKKLHPAVFWAVAVCGFFLQAGVLVYACVATYYLHWGRNGKDEESYSYVCPLVLIGTVLVGTGVYLCAYLIGQSTDEEVWCKGARQDDRASIHWLQPGGQRVGDQTFHAFSYSDKDNPKDILQEYTISWRNEQSPKAHYTVWVAVSITISGFILQFIGLRGVHSAVAVAQLGAVMAMAIARAGLRMQRLTPDANALASHGEMIIGHELDWLALRLGREDIKRYITRTPSLPQDFSGPETAFHARWIFHSAPCTPVALTGAGRFASNKPNIGRQLLSLRARLASLTIPPSVDARFSVSPSAFDANMVEGRRRAKYLVAAIVAVANTVFSNSTMVRMYWRTESTMCWKFGCKVSLVESDLILDPDTPGTYPSRLSRVLGAPDSSWQASESLHEEMEAALGLWLWGLKCQLDDLVIHDGQDASHDWRRLERLQACTIVTAAEDHGGISLRLWHSRSTLLEHSSRYEGHHHHTNSSTLWRLDEERDAHVPAKIQSDDNSELERDDALNRVFGWYALHRQPCPAGQPLKLVASTVKSSRPLAFQCEQEIFGTFVMAILATIHDLGPITLEEIDGSFQLSNNLVASLVQIFVENNLGSEEDALLCILPAILARLKASSLQCAIEAAKQTANTHRREQRWSKARDVLQWMFNEIGRIPPSELNGDSRDSMIEELVGALGELYRHALRAPGHYQFGIDGINQHLAELDRFPPAVPIISRYLEVARRFHTEPGRGSPGFLLSALRSNDLTTTLIGLAHLQPPDDGDTVGDALSLAARLGWSEVVLSLLELESRPDDSTIPNTRYLYNAPLVDAIKSGDVHTVNNLLTRCNEDILAPFKKKQAILDAAKMGHVLVAERLLGITHTALDASPLISAVEQGYTRLSEVLIANGADVNARNACGRTPLYIAVERDNVPMVRTLLDNGADTELAEETGTPPLVMAVVWKHLKIVRLLVQNDANVNARHQYLRTPLHWAAAEGHGVIANLLLANGANTETVDVEDQTPLMYAKRYGHVNIVDKLEWHKKKTAYVGTGSINPSSTSAAA</sequence>
<keyword evidence="2" id="KW-0812">Transmembrane</keyword>
<organism evidence="3 4">
    <name type="scientific">Aspergillus mulundensis</name>
    <dbReference type="NCBI Taxonomy" id="1810919"/>
    <lineage>
        <taxon>Eukaryota</taxon>
        <taxon>Fungi</taxon>
        <taxon>Dikarya</taxon>
        <taxon>Ascomycota</taxon>
        <taxon>Pezizomycotina</taxon>
        <taxon>Eurotiomycetes</taxon>
        <taxon>Eurotiomycetidae</taxon>
        <taxon>Eurotiales</taxon>
        <taxon>Aspergillaceae</taxon>
        <taxon>Aspergillus</taxon>
        <taxon>Aspergillus subgen. Nidulantes</taxon>
    </lineage>
</organism>
<dbReference type="InterPro" id="IPR052771">
    <property type="entry name" value="Neurotrophin_sig_adaptor"/>
</dbReference>
<dbReference type="SMART" id="SM00248">
    <property type="entry name" value="ANK"/>
    <property type="match status" value="6"/>
</dbReference>
<feature type="repeat" description="ANK" evidence="1">
    <location>
        <begin position="1036"/>
        <end position="1068"/>
    </location>
</feature>
<dbReference type="Pfam" id="PF12796">
    <property type="entry name" value="Ank_2"/>
    <property type="match status" value="2"/>
</dbReference>
<dbReference type="Proteomes" id="UP000256690">
    <property type="component" value="Unassembled WGS sequence"/>
</dbReference>
<dbReference type="InterPro" id="IPR036770">
    <property type="entry name" value="Ankyrin_rpt-contain_sf"/>
</dbReference>
<feature type="transmembrane region" description="Helical" evidence="2">
    <location>
        <begin position="219"/>
        <end position="239"/>
    </location>
</feature>
<dbReference type="AlphaFoldDB" id="A0A3D8T4Z5"/>
<dbReference type="InterPro" id="IPR002110">
    <property type="entry name" value="Ankyrin_rpt"/>
</dbReference>
<evidence type="ECO:0000256" key="1">
    <source>
        <dbReference type="PROSITE-ProRule" id="PRU00023"/>
    </source>
</evidence>
<keyword evidence="2" id="KW-0472">Membrane</keyword>
<feature type="transmembrane region" description="Helical" evidence="2">
    <location>
        <begin position="87"/>
        <end position="114"/>
    </location>
</feature>
<dbReference type="SUPFAM" id="SSF48403">
    <property type="entry name" value="Ankyrin repeat"/>
    <property type="match status" value="1"/>
</dbReference>
<dbReference type="OrthoDB" id="7464126at2759"/>
<accession>A0A3D8T4Z5</accession>
<dbReference type="PROSITE" id="PS50088">
    <property type="entry name" value="ANK_REPEAT"/>
    <property type="match status" value="4"/>
</dbReference>
<feature type="repeat" description="ANK" evidence="1">
    <location>
        <begin position="937"/>
        <end position="969"/>
    </location>
</feature>
<name>A0A3D8T4Z5_9EURO</name>
<feature type="repeat" description="ANK" evidence="1">
    <location>
        <begin position="1003"/>
        <end position="1035"/>
    </location>
</feature>
<feature type="transmembrane region" description="Helical" evidence="2">
    <location>
        <begin position="126"/>
        <end position="152"/>
    </location>
</feature>
<protein>
    <submittedName>
        <fullName evidence="3">Uncharacterized protein</fullName>
    </submittedName>
</protein>
<dbReference type="PANTHER" id="PTHR24116">
    <property type="entry name" value="KINASE D-INTERACTING SUBSTRATE OF 220 KDA"/>
    <property type="match status" value="1"/>
</dbReference>
<proteinExistence type="predicted"/>
<evidence type="ECO:0000313" key="4">
    <source>
        <dbReference type="Proteomes" id="UP000256690"/>
    </source>
</evidence>
<dbReference type="GeneID" id="38111318"/>
<feature type="transmembrane region" description="Helical" evidence="2">
    <location>
        <begin position="394"/>
        <end position="417"/>
    </location>
</feature>
<dbReference type="GO" id="GO:0030165">
    <property type="term" value="F:PDZ domain binding"/>
    <property type="evidence" value="ECO:0007669"/>
    <property type="project" value="TreeGrafter"/>
</dbReference>
<keyword evidence="1" id="KW-0040">ANK repeat</keyword>
<evidence type="ECO:0000256" key="2">
    <source>
        <dbReference type="SAM" id="Phobius"/>
    </source>
</evidence>
<evidence type="ECO:0000313" key="3">
    <source>
        <dbReference type="EMBL" id="RDW93626.1"/>
    </source>
</evidence>
<comment type="caution">
    <text evidence="3">The sequence shown here is derived from an EMBL/GenBank/DDBJ whole genome shotgun (WGS) entry which is preliminary data.</text>
</comment>
<keyword evidence="4" id="KW-1185">Reference proteome</keyword>
<feature type="repeat" description="ANK" evidence="1">
    <location>
        <begin position="970"/>
        <end position="1002"/>
    </location>
</feature>
<dbReference type="PROSITE" id="PS50297">
    <property type="entry name" value="ANK_REP_REGION"/>
    <property type="match status" value="4"/>
</dbReference>
<dbReference type="EMBL" id="PVWQ01000001">
    <property type="protein sequence ID" value="RDW93626.1"/>
    <property type="molecule type" value="Genomic_DNA"/>
</dbReference>